<protein>
    <submittedName>
        <fullName evidence="2">Uncharacterized protein</fullName>
    </submittedName>
</protein>
<evidence type="ECO:0000256" key="1">
    <source>
        <dbReference type="SAM" id="MobiDB-lite"/>
    </source>
</evidence>
<reference evidence="2 3" key="1">
    <citation type="journal article" date="2015" name="PLoS Pathog.">
        <title>Leptomonas seymouri: Adaptations to the Dixenous Life Cycle Analyzed by Genome Sequencing, Transcriptome Profiling and Co-infection with Leishmania donovani.</title>
        <authorList>
            <person name="Kraeva N."/>
            <person name="Butenko A."/>
            <person name="Hlavacova J."/>
            <person name="Kostygov A."/>
            <person name="Myskova J."/>
            <person name="Grybchuk D."/>
            <person name="Lestinova T."/>
            <person name="Votypka J."/>
            <person name="Volf P."/>
            <person name="Opperdoes F."/>
            <person name="Flegontov P."/>
            <person name="Lukes J."/>
            <person name="Yurchenko V."/>
        </authorList>
    </citation>
    <scope>NUCLEOTIDE SEQUENCE [LARGE SCALE GENOMIC DNA]</scope>
    <source>
        <strain evidence="2 3">ATCC 30220</strain>
    </source>
</reference>
<evidence type="ECO:0000313" key="2">
    <source>
        <dbReference type="EMBL" id="KPI86956.1"/>
    </source>
</evidence>
<feature type="compositionally biased region" description="Acidic residues" evidence="1">
    <location>
        <begin position="277"/>
        <end position="288"/>
    </location>
</feature>
<dbReference type="PROSITE" id="PS51257">
    <property type="entry name" value="PROKAR_LIPOPROTEIN"/>
    <property type="match status" value="1"/>
</dbReference>
<accession>A0A0N0P5X0</accession>
<gene>
    <name evidence="2" type="ORF">ABL78_4002</name>
</gene>
<dbReference type="AlphaFoldDB" id="A0A0N0P5X0"/>
<feature type="region of interest" description="Disordered" evidence="1">
    <location>
        <begin position="266"/>
        <end position="300"/>
    </location>
</feature>
<keyword evidence="3" id="KW-1185">Reference proteome</keyword>
<evidence type="ECO:0000313" key="3">
    <source>
        <dbReference type="Proteomes" id="UP000038009"/>
    </source>
</evidence>
<comment type="caution">
    <text evidence="2">The sequence shown here is derived from an EMBL/GenBank/DDBJ whole genome shotgun (WGS) entry which is preliminary data.</text>
</comment>
<feature type="compositionally biased region" description="Low complexity" evidence="1">
    <location>
        <begin position="291"/>
        <end position="300"/>
    </location>
</feature>
<proteinExistence type="predicted"/>
<dbReference type="OrthoDB" id="273872at2759"/>
<dbReference type="EMBL" id="LJSK01000109">
    <property type="protein sequence ID" value="KPI86956.1"/>
    <property type="molecule type" value="Genomic_DNA"/>
</dbReference>
<dbReference type="VEuPathDB" id="TriTrypDB:Lsey_0109_0300"/>
<dbReference type="OMA" id="SWVNHID"/>
<sequence>MKFHLHVVDGNAASSSSTAACASENSAVLLFAHITLRCGHLADVVAVSASTTPAAARQAQLLQQAHGTAASLGGSAAASAMGGTAAHVNRSAIDATENEDTKVLQAAGAVLTGAVDAESEEASTLPYASLADGEHTLIRPYAYFTTAFVVAEQSLRQAIAAAATAAGPPGAAQPTAPPPYFDLIATTDMATFDYILDYYQQLRVRYGGSVFGCGGGGRGTKPVGVLHIVAEDPSRAARVLQRVLEMVLKRSGLEFSVDANAEEDAAEAMAAQRQQEEEGEQDRFEEEEGHTAGAAASAPSAAGAVSRAAKAESWANHIDEAVRLFAQLFGVDVLVALV</sequence>
<organism evidence="2 3">
    <name type="scientific">Leptomonas seymouri</name>
    <dbReference type="NCBI Taxonomy" id="5684"/>
    <lineage>
        <taxon>Eukaryota</taxon>
        <taxon>Discoba</taxon>
        <taxon>Euglenozoa</taxon>
        <taxon>Kinetoplastea</taxon>
        <taxon>Metakinetoplastina</taxon>
        <taxon>Trypanosomatida</taxon>
        <taxon>Trypanosomatidae</taxon>
        <taxon>Leishmaniinae</taxon>
        <taxon>Leptomonas</taxon>
    </lineage>
</organism>
<dbReference type="Proteomes" id="UP000038009">
    <property type="component" value="Unassembled WGS sequence"/>
</dbReference>
<name>A0A0N0P5X0_LEPSE</name>